<dbReference type="Proteomes" id="UP001148018">
    <property type="component" value="Unassembled WGS sequence"/>
</dbReference>
<dbReference type="EMBL" id="JANIIK010000117">
    <property type="protein sequence ID" value="KAJ3586735.1"/>
    <property type="molecule type" value="Genomic_DNA"/>
</dbReference>
<feature type="region of interest" description="Disordered" evidence="6">
    <location>
        <begin position="570"/>
        <end position="631"/>
    </location>
</feature>
<dbReference type="Gene3D" id="2.60.40.10">
    <property type="entry name" value="Immunoglobulins"/>
    <property type="match status" value="7"/>
</dbReference>
<dbReference type="InterPro" id="IPR056307">
    <property type="entry name" value="Ig-CFAP74_3rd"/>
</dbReference>
<dbReference type="Pfam" id="PF24771">
    <property type="entry name" value="Ig_CFAP74_1st"/>
    <property type="match status" value="1"/>
</dbReference>
<feature type="domain" description="CFAP74 third Ig-like" evidence="9">
    <location>
        <begin position="252"/>
        <end position="364"/>
    </location>
</feature>
<sequence>PRRPTSMPRGKPRRRLVCGKEPKVAVFVGRPETILFKDFEVGKTYRKKVVLTNVGYATNYCRLLGVSTPLKDFLTISFTPPGPMAAGMSCDLQAVFQPMINQDLEGEVRFESNGGPFSLSVSCITKKCEPGVDSDLVDFGSHVVGQTISRTITLINRGALGTRFTLEPCSPAAARGSPLSSHGPPPSASESAGIEQQVREGALGPFDKVQLEVVFTPTTPDEAELDFRICFSDQTCTPIPVRVIGASRDVPVWLPQPSMDLNICMFDHSYQDNIVVNNSASTALGVMFEVCQEMQKHMKILPKKAFIQAKSSFSFLLKFHPRPSLSKDAGEFFDGETSVLEVPLKVHVVNQTQPVPFTLHAVVTTSDLRFDPTEVDFGHCSVRSETVRATVHLSNLSLLPQEYGFVGVPKFMEVQPNDGFGTLLPLEKLVVELLFSPRIAKEYSFTLTCKSLVNRDFPVLCRGVGVRPPLELSHHMVHFGATAVGDSSTATLHLSHTGKQGPRLFSFVPPQGAQIRVVPSAGRLLPGEKCLLQVSFSPCLSDHQIREEAARINHQAMVLRRQELLERSRAVKQTGPQQLPAKAAKGKKGPQRRPPAKRAPSAKTDGQETPVHEAGELVPSPRPEDITEGSEAYQAGRASLLYSFRRHLHLYLVPCFVSDGDLPMDHPQAQAAWSPQNILYLELQCPAIQPPLVVISHSGQNTIDFQQVAVGQKVVHKMTVENISKEYLDLSSSILDLSGPFLLLNALRPLTPGGRHTMVLAFSPTLGKRYRETLEVRCRQMTLEVMLRGEGVEPLLTYCNPSGQGGDDGGGGLLDFGYILERDSASQVIKLRNRCSIEVRYRVLQASLGPPAALPAALLQGYPWTQPVVGTQNHSGRCVFSVTPVGGAVGAGESQDLTVSFQPDHPSVHYGDRLTVELMSKTVVSLGPLVLLTLVAESSHAGGLQPAVQELTVGCVRPARPLKKNGEFYWDSLKSLQQRGFSVKPSRGTVAPGQTRVITVSWTPPSGYKESVSLTLKGDETKVYRVTMLASVASSSDSPTANQEMV</sequence>
<evidence type="ECO:0000256" key="4">
    <source>
        <dbReference type="ARBA" id="ARBA00023069"/>
    </source>
</evidence>
<dbReference type="GO" id="GO:0005929">
    <property type="term" value="C:cilium"/>
    <property type="evidence" value="ECO:0007669"/>
    <property type="project" value="UniProtKB-SubCell"/>
</dbReference>
<feature type="domain" description="CFAP74 second Ig-like" evidence="8">
    <location>
        <begin position="196"/>
        <end position="250"/>
    </location>
</feature>
<accession>A0A9Q0I643</accession>
<evidence type="ECO:0000313" key="12">
    <source>
        <dbReference type="Proteomes" id="UP001148018"/>
    </source>
</evidence>
<dbReference type="Pfam" id="PF24798">
    <property type="entry name" value="Ig-CFAP74_4th"/>
    <property type="match status" value="1"/>
</dbReference>
<evidence type="ECO:0000256" key="3">
    <source>
        <dbReference type="ARBA" id="ARBA00022490"/>
    </source>
</evidence>
<evidence type="ECO:0000259" key="10">
    <source>
        <dbReference type="Pfam" id="PF24798"/>
    </source>
</evidence>
<dbReference type="GO" id="GO:0005737">
    <property type="term" value="C:cytoplasm"/>
    <property type="evidence" value="ECO:0007669"/>
    <property type="project" value="UniProtKB-SubCell"/>
</dbReference>
<protein>
    <recommendedName>
        <fullName evidence="13">Abnormal spindle-like microcephaly-associated protein ASH domain-containing protein</fullName>
    </recommendedName>
</protein>
<proteinExistence type="predicted"/>
<dbReference type="PANTHER" id="PTHR22538">
    <property type="entry name" value="CILIA- AND FLAGELLA-ASSOCIATED PROTEIN 74"/>
    <property type="match status" value="1"/>
</dbReference>
<feature type="region of interest" description="Disordered" evidence="6">
    <location>
        <begin position="172"/>
        <end position="195"/>
    </location>
</feature>
<dbReference type="InterPro" id="IPR056310">
    <property type="entry name" value="Ig-CFAP74_4th"/>
</dbReference>
<keyword evidence="3" id="KW-0963">Cytoplasm</keyword>
<feature type="domain" description="HYDIN/VesB/CFA65-like Ig-like" evidence="7">
    <location>
        <begin position="468"/>
        <end position="540"/>
    </location>
</feature>
<evidence type="ECO:0000256" key="1">
    <source>
        <dbReference type="ARBA" id="ARBA00004138"/>
    </source>
</evidence>
<evidence type="ECO:0000256" key="5">
    <source>
        <dbReference type="ARBA" id="ARBA00023273"/>
    </source>
</evidence>
<feature type="domain" description="CFAP74 second Ig-like" evidence="8">
    <location>
        <begin position="132"/>
        <end position="175"/>
    </location>
</feature>
<dbReference type="InterPro" id="IPR013783">
    <property type="entry name" value="Ig-like_fold"/>
</dbReference>
<organism evidence="11 12">
    <name type="scientific">Muraenolepis orangiensis</name>
    <name type="common">Patagonian moray cod</name>
    <dbReference type="NCBI Taxonomy" id="630683"/>
    <lineage>
        <taxon>Eukaryota</taxon>
        <taxon>Metazoa</taxon>
        <taxon>Chordata</taxon>
        <taxon>Craniata</taxon>
        <taxon>Vertebrata</taxon>
        <taxon>Euteleostomi</taxon>
        <taxon>Actinopterygii</taxon>
        <taxon>Neopterygii</taxon>
        <taxon>Teleostei</taxon>
        <taxon>Neoteleostei</taxon>
        <taxon>Acanthomorphata</taxon>
        <taxon>Zeiogadaria</taxon>
        <taxon>Gadariae</taxon>
        <taxon>Gadiformes</taxon>
        <taxon>Muraenolepidoidei</taxon>
        <taxon>Muraenolepididae</taxon>
        <taxon>Muraenolepis</taxon>
    </lineage>
</organism>
<keyword evidence="4" id="KW-0969">Cilium</keyword>
<evidence type="ECO:0000259" key="7">
    <source>
        <dbReference type="Pfam" id="PF22544"/>
    </source>
</evidence>
<comment type="caution">
    <text evidence="11">The sequence shown here is derived from an EMBL/GenBank/DDBJ whole genome shotgun (WGS) entry which is preliminary data.</text>
</comment>
<dbReference type="InterPro" id="IPR053879">
    <property type="entry name" value="HYDIN_VesB_CFA65-like_Ig"/>
</dbReference>
<feature type="non-terminal residue" evidence="11">
    <location>
        <position position="1"/>
    </location>
</feature>
<dbReference type="InterPro" id="IPR056306">
    <property type="entry name" value="Ig-CFAP74_2nd"/>
</dbReference>
<keyword evidence="12" id="KW-1185">Reference proteome</keyword>
<dbReference type="PANTHER" id="PTHR22538:SF0">
    <property type="entry name" value="CILIA- AND FLAGELLA-ASSOCIATED PROTEIN 74"/>
    <property type="match status" value="1"/>
</dbReference>
<dbReference type="Pfam" id="PF22544">
    <property type="entry name" value="HYDIN_VesB_CFA65-like_Ig"/>
    <property type="match status" value="1"/>
</dbReference>
<gene>
    <name evidence="11" type="ORF">NHX12_013129</name>
</gene>
<dbReference type="Pfam" id="PF24770">
    <property type="entry name" value="Ig-CFAP74_2"/>
    <property type="match status" value="2"/>
</dbReference>
<evidence type="ECO:0000313" key="11">
    <source>
        <dbReference type="EMBL" id="KAJ3586735.1"/>
    </source>
</evidence>
<feature type="domain" description="CFAP74 fourth Ig-like" evidence="10">
    <location>
        <begin position="370"/>
        <end position="465"/>
    </location>
</feature>
<evidence type="ECO:0000259" key="8">
    <source>
        <dbReference type="Pfam" id="PF24770"/>
    </source>
</evidence>
<dbReference type="Pfam" id="PF24778">
    <property type="entry name" value="Ig-CFAP74_3rd"/>
    <property type="match status" value="1"/>
</dbReference>
<evidence type="ECO:0000256" key="6">
    <source>
        <dbReference type="SAM" id="MobiDB-lite"/>
    </source>
</evidence>
<evidence type="ECO:0000259" key="9">
    <source>
        <dbReference type="Pfam" id="PF24778"/>
    </source>
</evidence>
<dbReference type="OrthoDB" id="545169at2759"/>
<keyword evidence="5" id="KW-0966">Cell projection</keyword>
<dbReference type="AlphaFoldDB" id="A0A9Q0I643"/>
<evidence type="ECO:0000256" key="2">
    <source>
        <dbReference type="ARBA" id="ARBA00004496"/>
    </source>
</evidence>
<feature type="compositionally biased region" description="Basic residues" evidence="6">
    <location>
        <begin position="584"/>
        <end position="596"/>
    </location>
</feature>
<name>A0A9Q0I643_9TELE</name>
<evidence type="ECO:0008006" key="13">
    <source>
        <dbReference type="Google" id="ProtNLM"/>
    </source>
</evidence>
<comment type="subcellular location">
    <subcellularLocation>
        <location evidence="1">Cell projection</location>
        <location evidence="1">Cilium</location>
    </subcellularLocation>
    <subcellularLocation>
        <location evidence="2">Cytoplasm</location>
    </subcellularLocation>
</comment>
<reference evidence="11" key="1">
    <citation type="submission" date="2022-07" db="EMBL/GenBank/DDBJ databases">
        <title>Chromosome-level genome of Muraenolepis orangiensis.</title>
        <authorList>
            <person name="Kim J."/>
        </authorList>
    </citation>
    <scope>NUCLEOTIDE SEQUENCE</scope>
    <source>
        <strain evidence="11">KU_S4_2022</strain>
        <tissue evidence="11">Muscle</tissue>
    </source>
</reference>